<dbReference type="SUPFAM" id="SSF117143">
    <property type="entry name" value="Flagellar hook protein flgE"/>
    <property type="match status" value="1"/>
</dbReference>
<keyword evidence="11" id="KW-1185">Reference proteome</keyword>
<protein>
    <recommendedName>
        <fullName evidence="3 5">Flagellar hook protein FlgE</fullName>
    </recommendedName>
</protein>
<keyword evidence="10" id="KW-0966">Cell projection</keyword>
<name>A0A6N6N3L4_9BACT</name>
<dbReference type="Pfam" id="PF22692">
    <property type="entry name" value="LlgE_F_G_D1"/>
    <property type="match status" value="1"/>
</dbReference>
<feature type="domain" description="Flagellar hook protein FlgE/F/G-like D1" evidence="9">
    <location>
        <begin position="88"/>
        <end position="131"/>
    </location>
</feature>
<evidence type="ECO:0000259" key="7">
    <source>
        <dbReference type="Pfam" id="PF06429"/>
    </source>
</evidence>
<dbReference type="Pfam" id="PF00460">
    <property type="entry name" value="Flg_bb_rod"/>
    <property type="match status" value="1"/>
</dbReference>
<dbReference type="InterPro" id="IPR037925">
    <property type="entry name" value="FlgE/F/G-like"/>
</dbReference>
<dbReference type="OrthoDB" id="9804559at2"/>
<reference evidence="10 11" key="1">
    <citation type="journal article" date="2017" name="Int. J. Syst. Evol. Microbiol.">
        <title>Desulfovibrio senegalensis sp. nov., a mesophilic sulfate reducer isolated from marine sediment.</title>
        <authorList>
            <person name="Thioye A."/>
            <person name="Gam Z.B.A."/>
            <person name="Mbengue M."/>
            <person name="Cayol J.L."/>
            <person name="Joseph-Bartoli M."/>
            <person name="Toure-Kane C."/>
            <person name="Labat M."/>
        </authorList>
    </citation>
    <scope>NUCLEOTIDE SEQUENCE [LARGE SCALE GENOMIC DNA]</scope>
    <source>
        <strain evidence="10 11">DSM 101509</strain>
    </source>
</reference>
<sequence length="512" mass="54125">MSVSGALYTGISGMQAQSLATSVVSNNLANSTTTGFKSSSIEFEDVFYSTVYAGGSVDQIGHGVTTASIDTDFSQGSYESTNNATDLALNGNGYFIVTDPDNGNTYYTRAGNFDFNEEGFLVDAHGNVVQGWQMVDGSATGSLTDVMLDSSQSPPNPTSEISLTMNLDASSENYSEATNQYTALFNNYNGLDDTPLDDSRYSYSTTMTIYDENGTAHDLTVYMDPVGEDDDGDMVWEYIVACDPDDDQRTDLEGTSAAGLLMTGTLTFDSSGQLNNMTAFTYSDSPSVAGDPTNEANWELAEFDSSGYPIMDVNFTGSTDNQEITLNFGLNNKDVSGTGWDTSSGIDSLDDITATTDPDDLPTFNEAALGVGSTTCYSDSSSATYSKYQDGYATGTLLEVEVDENGVLYGIYSNGVESALFQVAVADFTNEEGLTAEGSNLFSATTESGQPVIGTAGSASFGTIASNTLEGSNVDTATEMTNLIIIQSAYQANSKVITTADDMIQIAVSLKS</sequence>
<dbReference type="InterPro" id="IPR053967">
    <property type="entry name" value="LlgE_F_G-like_D1"/>
</dbReference>
<dbReference type="Proteomes" id="UP000438699">
    <property type="component" value="Unassembled WGS sequence"/>
</dbReference>
<dbReference type="RefSeq" id="WP_151150379.1">
    <property type="nucleotide sequence ID" value="NZ_WAIE01000002.1"/>
</dbReference>
<dbReference type="InterPro" id="IPR001444">
    <property type="entry name" value="Flag_bb_rod_N"/>
</dbReference>
<feature type="domain" description="Flagellar hook protein FlgE D2" evidence="8">
    <location>
        <begin position="193"/>
        <end position="392"/>
    </location>
</feature>
<evidence type="ECO:0000256" key="5">
    <source>
        <dbReference type="RuleBase" id="RU362116"/>
    </source>
</evidence>
<evidence type="ECO:0000256" key="4">
    <source>
        <dbReference type="ARBA" id="ARBA00023143"/>
    </source>
</evidence>
<evidence type="ECO:0000256" key="1">
    <source>
        <dbReference type="ARBA" id="ARBA00004117"/>
    </source>
</evidence>
<dbReference type="GO" id="GO:0009425">
    <property type="term" value="C:bacterial-type flagellum basal body"/>
    <property type="evidence" value="ECO:0007669"/>
    <property type="project" value="UniProtKB-SubCell"/>
</dbReference>
<dbReference type="GO" id="GO:0009424">
    <property type="term" value="C:bacterial-type flagellum hook"/>
    <property type="evidence" value="ECO:0007669"/>
    <property type="project" value="TreeGrafter"/>
</dbReference>
<dbReference type="NCBIfam" id="TIGR03506">
    <property type="entry name" value="FlgEFG_subfam"/>
    <property type="match status" value="1"/>
</dbReference>
<evidence type="ECO:0000313" key="11">
    <source>
        <dbReference type="Proteomes" id="UP000438699"/>
    </source>
</evidence>
<keyword evidence="10" id="KW-0969">Cilium</keyword>
<accession>A0A6N6N3L4</accession>
<comment type="caution">
    <text evidence="10">The sequence shown here is derived from an EMBL/GenBank/DDBJ whole genome shotgun (WGS) entry which is preliminary data.</text>
</comment>
<dbReference type="PANTHER" id="PTHR30435:SF1">
    <property type="entry name" value="FLAGELLAR HOOK PROTEIN FLGE"/>
    <property type="match status" value="1"/>
</dbReference>
<dbReference type="PANTHER" id="PTHR30435">
    <property type="entry name" value="FLAGELLAR PROTEIN"/>
    <property type="match status" value="1"/>
</dbReference>
<dbReference type="GO" id="GO:0071978">
    <property type="term" value="P:bacterial-type flagellum-dependent swarming motility"/>
    <property type="evidence" value="ECO:0007669"/>
    <property type="project" value="TreeGrafter"/>
</dbReference>
<comment type="subcellular location">
    <subcellularLocation>
        <location evidence="1 5">Bacterial flagellum basal body</location>
    </subcellularLocation>
</comment>
<evidence type="ECO:0000256" key="3">
    <source>
        <dbReference type="ARBA" id="ARBA00019015"/>
    </source>
</evidence>
<keyword evidence="10" id="KW-0282">Flagellum</keyword>
<dbReference type="GO" id="GO:0005829">
    <property type="term" value="C:cytosol"/>
    <property type="evidence" value="ECO:0007669"/>
    <property type="project" value="TreeGrafter"/>
</dbReference>
<dbReference type="InterPro" id="IPR010930">
    <property type="entry name" value="Flg_bb/hook_C_dom"/>
</dbReference>
<dbReference type="InterPro" id="IPR011491">
    <property type="entry name" value="FlgE_D2"/>
</dbReference>
<keyword evidence="4 5" id="KW-0975">Bacterial flagellum</keyword>
<evidence type="ECO:0000259" key="8">
    <source>
        <dbReference type="Pfam" id="PF07559"/>
    </source>
</evidence>
<dbReference type="Pfam" id="PF07559">
    <property type="entry name" value="FlgE_D2"/>
    <property type="match status" value="1"/>
</dbReference>
<dbReference type="Gene3D" id="2.60.98.20">
    <property type="entry name" value="Flagellar hook protein FlgE"/>
    <property type="match status" value="1"/>
</dbReference>
<evidence type="ECO:0000313" key="10">
    <source>
        <dbReference type="EMBL" id="KAB1442157.1"/>
    </source>
</evidence>
<comment type="function">
    <text evidence="5">A flexible structure which links the flagellar filament to the drive apparatus in the basal body.</text>
</comment>
<dbReference type="Pfam" id="PF06429">
    <property type="entry name" value="Flg_bbr_C"/>
    <property type="match status" value="1"/>
</dbReference>
<dbReference type="AlphaFoldDB" id="A0A6N6N3L4"/>
<feature type="domain" description="Flagellar basal body rod protein N-terminal" evidence="6">
    <location>
        <begin position="7"/>
        <end position="37"/>
    </location>
</feature>
<gene>
    <name evidence="10" type="ORF">F8A88_06740</name>
</gene>
<evidence type="ECO:0000256" key="2">
    <source>
        <dbReference type="ARBA" id="ARBA00009677"/>
    </source>
</evidence>
<feature type="domain" description="Flagellar basal-body/hook protein C-terminal" evidence="7">
    <location>
        <begin position="466"/>
        <end position="510"/>
    </location>
</feature>
<evidence type="ECO:0000259" key="6">
    <source>
        <dbReference type="Pfam" id="PF00460"/>
    </source>
</evidence>
<organism evidence="10 11">
    <name type="scientific">Pseudodesulfovibrio senegalensis</name>
    <dbReference type="NCBI Taxonomy" id="1721087"/>
    <lineage>
        <taxon>Bacteria</taxon>
        <taxon>Pseudomonadati</taxon>
        <taxon>Thermodesulfobacteriota</taxon>
        <taxon>Desulfovibrionia</taxon>
        <taxon>Desulfovibrionales</taxon>
        <taxon>Desulfovibrionaceae</taxon>
    </lineage>
</organism>
<evidence type="ECO:0000259" key="9">
    <source>
        <dbReference type="Pfam" id="PF22692"/>
    </source>
</evidence>
<dbReference type="EMBL" id="WAIE01000002">
    <property type="protein sequence ID" value="KAB1442157.1"/>
    <property type="molecule type" value="Genomic_DNA"/>
</dbReference>
<dbReference type="InterPro" id="IPR020013">
    <property type="entry name" value="Flagellar_FlgE/F/G"/>
</dbReference>
<comment type="similarity">
    <text evidence="2 5">Belongs to the flagella basal body rod proteins family.</text>
</comment>
<dbReference type="InterPro" id="IPR037058">
    <property type="entry name" value="Falgellar_hook_FlgE_sf"/>
</dbReference>
<proteinExistence type="inferred from homology"/>